<dbReference type="SUPFAM" id="SSF49842">
    <property type="entry name" value="TNF-like"/>
    <property type="match status" value="1"/>
</dbReference>
<dbReference type="Pfam" id="PF00386">
    <property type="entry name" value="C1q"/>
    <property type="match status" value="1"/>
</dbReference>
<dbReference type="PRINTS" id="PR00007">
    <property type="entry name" value="COMPLEMNTC1Q"/>
</dbReference>
<proteinExistence type="predicted"/>
<dbReference type="EMBL" id="BLXT01006233">
    <property type="protein sequence ID" value="GFO30350.1"/>
    <property type="molecule type" value="Genomic_DNA"/>
</dbReference>
<evidence type="ECO:0000256" key="2">
    <source>
        <dbReference type="ARBA" id="ARBA00022525"/>
    </source>
</evidence>
<name>A0AAV4CF61_9GAST</name>
<dbReference type="Proteomes" id="UP000735302">
    <property type="component" value="Unassembled WGS sequence"/>
</dbReference>
<evidence type="ECO:0000256" key="1">
    <source>
        <dbReference type="ARBA" id="ARBA00004613"/>
    </source>
</evidence>
<comment type="caution">
    <text evidence="5">The sequence shown here is derived from an EMBL/GenBank/DDBJ whole genome shotgun (WGS) entry which is preliminary data.</text>
</comment>
<dbReference type="PANTHER" id="PTHR22923">
    <property type="entry name" value="CEREBELLIN-RELATED"/>
    <property type="match status" value="1"/>
</dbReference>
<gene>
    <name evidence="5" type="ORF">PoB_005685500</name>
</gene>
<dbReference type="InterPro" id="IPR050822">
    <property type="entry name" value="Cerebellin_Synaptic_Org"/>
</dbReference>
<reference evidence="5 6" key="1">
    <citation type="journal article" date="2021" name="Elife">
        <title>Chloroplast acquisition without the gene transfer in kleptoplastic sea slugs, Plakobranchus ocellatus.</title>
        <authorList>
            <person name="Maeda T."/>
            <person name="Takahashi S."/>
            <person name="Yoshida T."/>
            <person name="Shimamura S."/>
            <person name="Takaki Y."/>
            <person name="Nagai Y."/>
            <person name="Toyoda A."/>
            <person name="Suzuki Y."/>
            <person name="Arimoto A."/>
            <person name="Ishii H."/>
            <person name="Satoh N."/>
            <person name="Nishiyama T."/>
            <person name="Hasebe M."/>
            <person name="Maruyama T."/>
            <person name="Minagawa J."/>
            <person name="Obokata J."/>
            <person name="Shigenobu S."/>
        </authorList>
    </citation>
    <scope>NUCLEOTIDE SEQUENCE [LARGE SCALE GENOMIC DNA]</scope>
</reference>
<dbReference type="Gene3D" id="2.60.120.40">
    <property type="match status" value="1"/>
</dbReference>
<dbReference type="GO" id="GO:0005576">
    <property type="term" value="C:extracellular region"/>
    <property type="evidence" value="ECO:0007669"/>
    <property type="project" value="UniProtKB-SubCell"/>
</dbReference>
<sequence>MKSSVATASAGRGVDRLRQHRPSLLTVLFLFLFLFTMAAESRSPRRNRNRVKMRNAQTATEREQDGVCELEVTCSGGQRFPVSLPVKKAKLPVEKPTRSTVVKDTATERPVDAINTSHRVAFFAGLSKNVGPVSSNSDLVFDKIITNVGDALSQESGRFTAPHDGTYVFSVTIAAQGKQRAAVELSLNGRMVATIWAESIPFWASASNTAILNLQKGDQVWLILLSRASFLHGYMYSTFSGHCLYYGV</sequence>
<dbReference type="PANTHER" id="PTHR22923:SF116">
    <property type="entry name" value="C1Q DOMAIN-CONTAINING PROTEIN"/>
    <property type="match status" value="1"/>
</dbReference>
<keyword evidence="2" id="KW-0964">Secreted</keyword>
<dbReference type="InterPro" id="IPR008983">
    <property type="entry name" value="Tumour_necrosis_fac-like_dom"/>
</dbReference>
<dbReference type="InterPro" id="IPR001073">
    <property type="entry name" value="C1q_dom"/>
</dbReference>
<comment type="subcellular location">
    <subcellularLocation>
        <location evidence="1">Secreted</location>
    </subcellularLocation>
</comment>
<protein>
    <submittedName>
        <fullName evidence="5">Complement c1q tumor necrosis factor-related protein 6</fullName>
    </submittedName>
</protein>
<accession>A0AAV4CF61</accession>
<dbReference type="PROSITE" id="PS50871">
    <property type="entry name" value="C1Q"/>
    <property type="match status" value="1"/>
</dbReference>
<organism evidence="5 6">
    <name type="scientific">Plakobranchus ocellatus</name>
    <dbReference type="NCBI Taxonomy" id="259542"/>
    <lineage>
        <taxon>Eukaryota</taxon>
        <taxon>Metazoa</taxon>
        <taxon>Spiralia</taxon>
        <taxon>Lophotrochozoa</taxon>
        <taxon>Mollusca</taxon>
        <taxon>Gastropoda</taxon>
        <taxon>Heterobranchia</taxon>
        <taxon>Euthyneura</taxon>
        <taxon>Panpulmonata</taxon>
        <taxon>Sacoglossa</taxon>
        <taxon>Placobranchoidea</taxon>
        <taxon>Plakobranchidae</taxon>
        <taxon>Plakobranchus</taxon>
    </lineage>
</organism>
<dbReference type="AlphaFoldDB" id="A0AAV4CF61"/>
<evidence type="ECO:0000256" key="3">
    <source>
        <dbReference type="ARBA" id="ARBA00022729"/>
    </source>
</evidence>
<evidence type="ECO:0000313" key="5">
    <source>
        <dbReference type="EMBL" id="GFO30350.1"/>
    </source>
</evidence>
<keyword evidence="6" id="KW-1185">Reference proteome</keyword>
<dbReference type="SMART" id="SM00110">
    <property type="entry name" value="C1Q"/>
    <property type="match status" value="1"/>
</dbReference>
<evidence type="ECO:0000259" key="4">
    <source>
        <dbReference type="PROSITE" id="PS50871"/>
    </source>
</evidence>
<evidence type="ECO:0000313" key="6">
    <source>
        <dbReference type="Proteomes" id="UP000735302"/>
    </source>
</evidence>
<feature type="domain" description="C1q" evidence="4">
    <location>
        <begin position="115"/>
        <end position="248"/>
    </location>
</feature>
<keyword evidence="3" id="KW-0732">Signal</keyword>